<dbReference type="Proteomes" id="UP000247371">
    <property type="component" value="Unassembled WGS sequence"/>
</dbReference>
<evidence type="ECO:0000313" key="2">
    <source>
        <dbReference type="Proteomes" id="UP000247371"/>
    </source>
</evidence>
<gene>
    <name evidence="1" type="ORF">CFR76_15040</name>
</gene>
<name>A0A2V4QV85_9PROT</name>
<dbReference type="AlphaFoldDB" id="A0A2V4QV85"/>
<dbReference type="InterPro" id="IPR005590">
    <property type="entry name" value="DUF333"/>
</dbReference>
<reference evidence="1 2" key="1">
    <citation type="submission" date="2017-07" db="EMBL/GenBank/DDBJ databases">
        <title>A draft genome sequence of Komagataeibacter swingsii LMG 22125.</title>
        <authorList>
            <person name="Skraban J."/>
            <person name="Cleenwerck I."/>
            <person name="Vandamme P."/>
            <person name="Trcek J."/>
        </authorList>
    </citation>
    <scope>NUCLEOTIDE SEQUENCE [LARGE SCALE GENOMIC DNA]</scope>
    <source>
        <strain evidence="1 2">LMG 22125</strain>
    </source>
</reference>
<proteinExistence type="predicted"/>
<dbReference type="PANTHER" id="PTHR38008">
    <property type="entry name" value="HEMOLYSIN-RELATED"/>
    <property type="match status" value="1"/>
</dbReference>
<protein>
    <submittedName>
        <fullName evidence="1">Hemolysin</fullName>
    </submittedName>
</protein>
<sequence>MTYPFPFARRMARGAALGGIMLPGVCAPGRHAPARASRIGMANPAAVYCQQRGGTVEMRAAPQGVTGWCHLPDGTVMAAWALCRRDHATTAP</sequence>
<dbReference type="RefSeq" id="WP_110557721.1">
    <property type="nucleotide sequence ID" value="NZ_NKUB01000033.1"/>
</dbReference>
<dbReference type="PANTHER" id="PTHR38008:SF2">
    <property type="entry name" value="HEMOLYSIN"/>
    <property type="match status" value="1"/>
</dbReference>
<dbReference type="Pfam" id="PF03891">
    <property type="entry name" value="DUF333"/>
    <property type="match status" value="1"/>
</dbReference>
<evidence type="ECO:0000313" key="1">
    <source>
        <dbReference type="EMBL" id="PYD68441.1"/>
    </source>
</evidence>
<dbReference type="EMBL" id="NKUB01000033">
    <property type="protein sequence ID" value="PYD68441.1"/>
    <property type="molecule type" value="Genomic_DNA"/>
</dbReference>
<organism evidence="1 2">
    <name type="scientific">Komagataeibacter swingsii</name>
    <dbReference type="NCBI Taxonomy" id="215220"/>
    <lineage>
        <taxon>Bacteria</taxon>
        <taxon>Pseudomonadati</taxon>
        <taxon>Pseudomonadota</taxon>
        <taxon>Alphaproteobacteria</taxon>
        <taxon>Acetobacterales</taxon>
        <taxon>Acetobacteraceae</taxon>
        <taxon>Komagataeibacter</taxon>
    </lineage>
</organism>
<comment type="caution">
    <text evidence="1">The sequence shown here is derived from an EMBL/GenBank/DDBJ whole genome shotgun (WGS) entry which is preliminary data.</text>
</comment>
<keyword evidence="2" id="KW-1185">Reference proteome</keyword>
<accession>A0A2V4QV85</accession>